<dbReference type="Proteomes" id="UP000199545">
    <property type="component" value="Unassembled WGS sequence"/>
</dbReference>
<dbReference type="RefSeq" id="WP_093228843.1">
    <property type="nucleotide sequence ID" value="NZ_FORR01000004.1"/>
</dbReference>
<feature type="transmembrane region" description="Helical" evidence="3">
    <location>
        <begin position="13"/>
        <end position="34"/>
    </location>
</feature>
<keyword evidence="2" id="KW-0178">Competence</keyword>
<protein>
    <submittedName>
        <fullName evidence="4">Prepilin-type N-terminal cleavage/methylation domain-containing protein</fullName>
    </submittedName>
</protein>
<dbReference type="NCBIfam" id="TIGR02532">
    <property type="entry name" value="IV_pilin_GFxxxE"/>
    <property type="match status" value="1"/>
</dbReference>
<dbReference type="InterPro" id="IPR045584">
    <property type="entry name" value="Pilin-like"/>
</dbReference>
<dbReference type="GO" id="GO:0009986">
    <property type="term" value="C:cell surface"/>
    <property type="evidence" value="ECO:0007669"/>
    <property type="project" value="UniProtKB-SubCell"/>
</dbReference>
<evidence type="ECO:0000256" key="2">
    <source>
        <dbReference type="ARBA" id="ARBA00023287"/>
    </source>
</evidence>
<evidence type="ECO:0000313" key="5">
    <source>
        <dbReference type="Proteomes" id="UP000199545"/>
    </source>
</evidence>
<sequence length="135" mass="15790">MEVNEKGFTLAEIVTSLMIFGLLASFSIPIFLNLKQEVSDRLLEAEAHAFLQEKMERMVAEQQPVEMKGQEVKKSPSYQQRSYQLHWQIRKIPSGLWQIDVEVQWKKQSGQVRKIRLRTHRFIPLKTNGDLPILN</sequence>
<gene>
    <name evidence="4" type="ORF">SAMN05421852_10495</name>
</gene>
<dbReference type="GO" id="GO:0030420">
    <property type="term" value="P:establishment of competence for transformation"/>
    <property type="evidence" value="ECO:0007669"/>
    <property type="project" value="UniProtKB-KW"/>
</dbReference>
<reference evidence="4 5" key="1">
    <citation type="submission" date="2016-10" db="EMBL/GenBank/DDBJ databases">
        <authorList>
            <person name="de Groot N.N."/>
        </authorList>
    </citation>
    <scope>NUCLEOTIDE SEQUENCE [LARGE SCALE GENOMIC DNA]</scope>
    <source>
        <strain evidence="4 5">DSM 44778</strain>
    </source>
</reference>
<name>A0A1I3NCW9_9BACL</name>
<dbReference type="EMBL" id="FORR01000004">
    <property type="protein sequence ID" value="SFJ07191.1"/>
    <property type="molecule type" value="Genomic_DNA"/>
</dbReference>
<keyword evidence="5" id="KW-1185">Reference proteome</keyword>
<evidence type="ECO:0000256" key="3">
    <source>
        <dbReference type="SAM" id="Phobius"/>
    </source>
</evidence>
<dbReference type="STRING" id="46223.SAMN05421852_10495"/>
<accession>A0A1I3NCW9</accession>
<keyword evidence="3" id="KW-0812">Transmembrane</keyword>
<evidence type="ECO:0000313" key="4">
    <source>
        <dbReference type="EMBL" id="SFJ07191.1"/>
    </source>
</evidence>
<organism evidence="4 5">
    <name type="scientific">Thermoflavimicrobium dichotomicum</name>
    <dbReference type="NCBI Taxonomy" id="46223"/>
    <lineage>
        <taxon>Bacteria</taxon>
        <taxon>Bacillati</taxon>
        <taxon>Bacillota</taxon>
        <taxon>Bacilli</taxon>
        <taxon>Bacillales</taxon>
        <taxon>Thermoactinomycetaceae</taxon>
        <taxon>Thermoflavimicrobium</taxon>
    </lineage>
</organism>
<evidence type="ECO:0000256" key="1">
    <source>
        <dbReference type="ARBA" id="ARBA00004241"/>
    </source>
</evidence>
<proteinExistence type="predicted"/>
<dbReference type="OrthoDB" id="2988883at2"/>
<keyword evidence="3" id="KW-0472">Membrane</keyword>
<dbReference type="AlphaFoldDB" id="A0A1I3NCW9"/>
<dbReference type="SUPFAM" id="SSF54523">
    <property type="entry name" value="Pili subunits"/>
    <property type="match status" value="1"/>
</dbReference>
<dbReference type="InterPro" id="IPR012902">
    <property type="entry name" value="N_methyl_site"/>
</dbReference>
<keyword evidence="3" id="KW-1133">Transmembrane helix</keyword>
<comment type="subcellular location">
    <subcellularLocation>
        <location evidence="1">Cell surface</location>
    </subcellularLocation>
</comment>